<reference evidence="1" key="1">
    <citation type="submission" date="2020-11" db="EMBL/GenBank/DDBJ databases">
        <authorList>
            <consortium name="DOE Joint Genome Institute"/>
            <person name="Ahrendt S."/>
            <person name="Riley R."/>
            <person name="Andreopoulos W."/>
            <person name="Labutti K."/>
            <person name="Pangilinan J."/>
            <person name="Ruiz-Duenas F.J."/>
            <person name="Barrasa J.M."/>
            <person name="Sanchez-Garcia M."/>
            <person name="Camarero S."/>
            <person name="Miyauchi S."/>
            <person name="Serrano A."/>
            <person name="Linde D."/>
            <person name="Babiker R."/>
            <person name="Drula E."/>
            <person name="Ayuso-Fernandez I."/>
            <person name="Pacheco R."/>
            <person name="Padilla G."/>
            <person name="Ferreira P."/>
            <person name="Barriuso J."/>
            <person name="Kellner H."/>
            <person name="Castanera R."/>
            <person name="Alfaro M."/>
            <person name="Ramirez L."/>
            <person name="Pisabarro A.G."/>
            <person name="Kuo A."/>
            <person name="Tritt A."/>
            <person name="Lipzen A."/>
            <person name="He G."/>
            <person name="Yan M."/>
            <person name="Ng V."/>
            <person name="Cullen D."/>
            <person name="Martin F."/>
            <person name="Rosso M.-N."/>
            <person name="Henrissat B."/>
            <person name="Hibbett D."/>
            <person name="Martinez A.T."/>
            <person name="Grigoriev I.V."/>
        </authorList>
    </citation>
    <scope>NUCLEOTIDE SEQUENCE</scope>
    <source>
        <strain evidence="1">CBS 247.69</strain>
    </source>
</reference>
<name>A0A9P6CJX7_9AGAR</name>
<organism evidence="1 2">
    <name type="scientific">Collybia nuda</name>
    <dbReference type="NCBI Taxonomy" id="64659"/>
    <lineage>
        <taxon>Eukaryota</taxon>
        <taxon>Fungi</taxon>
        <taxon>Dikarya</taxon>
        <taxon>Basidiomycota</taxon>
        <taxon>Agaricomycotina</taxon>
        <taxon>Agaricomycetes</taxon>
        <taxon>Agaricomycetidae</taxon>
        <taxon>Agaricales</taxon>
        <taxon>Tricholomatineae</taxon>
        <taxon>Clitocybaceae</taxon>
        <taxon>Collybia</taxon>
    </lineage>
</organism>
<dbReference type="EMBL" id="MU150263">
    <property type="protein sequence ID" value="KAF9463299.1"/>
    <property type="molecule type" value="Genomic_DNA"/>
</dbReference>
<dbReference type="AlphaFoldDB" id="A0A9P6CJX7"/>
<evidence type="ECO:0000313" key="2">
    <source>
        <dbReference type="Proteomes" id="UP000807353"/>
    </source>
</evidence>
<keyword evidence="2" id="KW-1185">Reference proteome</keyword>
<protein>
    <submittedName>
        <fullName evidence="1">Uncharacterized protein</fullName>
    </submittedName>
</protein>
<proteinExistence type="predicted"/>
<accession>A0A9P6CJX7</accession>
<dbReference type="Proteomes" id="UP000807353">
    <property type="component" value="Unassembled WGS sequence"/>
</dbReference>
<gene>
    <name evidence="1" type="ORF">BDZ94DRAFT_1259031</name>
</gene>
<comment type="caution">
    <text evidence="1">The sequence shown here is derived from an EMBL/GenBank/DDBJ whole genome shotgun (WGS) entry which is preliminary data.</text>
</comment>
<evidence type="ECO:0000313" key="1">
    <source>
        <dbReference type="EMBL" id="KAF9463299.1"/>
    </source>
</evidence>
<sequence>MNPFINKRIVDGPHLRSNPQNTILFSTVTSLSLSSPHNILGDHPYKNQNDDQAQHEQAQISLYSIMPSESTWPSMDFTHYFFPTTRSKCVPAPLTTENRAVFVDRADPEALQTDFKQKQQYHKLGLLQSRPSFAICNDHAFAKTLERFRR</sequence>